<name>A0AAD4W0Q4_PRUDU</name>
<proteinExistence type="predicted"/>
<sequence length="95" mass="10887">MYPEVAKVLEKKVSIKEEPPKAIVLCSRCQCEVTLEVVLPKPKEPTKEPTKGLIKEQGVKITAHIAQGAKWKKLNLPCLRRELGRKSWLQWARTR</sequence>
<dbReference type="EMBL" id="JAJFAZ020000004">
    <property type="protein sequence ID" value="KAI5334800.1"/>
    <property type="molecule type" value="Genomic_DNA"/>
</dbReference>
<organism evidence="1 2">
    <name type="scientific">Prunus dulcis</name>
    <name type="common">Almond</name>
    <name type="synonym">Amygdalus dulcis</name>
    <dbReference type="NCBI Taxonomy" id="3755"/>
    <lineage>
        <taxon>Eukaryota</taxon>
        <taxon>Viridiplantae</taxon>
        <taxon>Streptophyta</taxon>
        <taxon>Embryophyta</taxon>
        <taxon>Tracheophyta</taxon>
        <taxon>Spermatophyta</taxon>
        <taxon>Magnoliopsida</taxon>
        <taxon>eudicotyledons</taxon>
        <taxon>Gunneridae</taxon>
        <taxon>Pentapetalae</taxon>
        <taxon>rosids</taxon>
        <taxon>fabids</taxon>
        <taxon>Rosales</taxon>
        <taxon>Rosaceae</taxon>
        <taxon>Amygdaloideae</taxon>
        <taxon>Amygdaleae</taxon>
        <taxon>Prunus</taxon>
    </lineage>
</organism>
<keyword evidence="2" id="KW-1185">Reference proteome</keyword>
<accession>A0AAD4W0Q4</accession>
<dbReference type="AlphaFoldDB" id="A0AAD4W0Q4"/>
<reference evidence="1 2" key="1">
    <citation type="journal article" date="2022" name="G3 (Bethesda)">
        <title>Whole-genome sequence and methylome profiling of the almond [Prunus dulcis (Mill.) D.A. Webb] cultivar 'Nonpareil'.</title>
        <authorList>
            <person name="D'Amico-Willman K.M."/>
            <person name="Ouma W.Z."/>
            <person name="Meulia T."/>
            <person name="Sideli G.M."/>
            <person name="Gradziel T.M."/>
            <person name="Fresnedo-Ramirez J."/>
        </authorList>
    </citation>
    <scope>NUCLEOTIDE SEQUENCE [LARGE SCALE GENOMIC DNA]</scope>
    <source>
        <strain evidence="1">Clone GOH B32 T37-40</strain>
    </source>
</reference>
<dbReference type="Proteomes" id="UP001054821">
    <property type="component" value="Chromosome 4"/>
</dbReference>
<comment type="caution">
    <text evidence="1">The sequence shown here is derived from an EMBL/GenBank/DDBJ whole genome shotgun (WGS) entry which is preliminary data.</text>
</comment>
<evidence type="ECO:0000313" key="1">
    <source>
        <dbReference type="EMBL" id="KAI5334800.1"/>
    </source>
</evidence>
<gene>
    <name evidence="1" type="ORF">L3X38_024933</name>
</gene>
<evidence type="ECO:0000313" key="2">
    <source>
        <dbReference type="Proteomes" id="UP001054821"/>
    </source>
</evidence>
<protein>
    <submittedName>
        <fullName evidence="1">Uncharacterized protein</fullName>
    </submittedName>
</protein>